<reference evidence="2 3" key="1">
    <citation type="journal article" date="2019" name="Syst. Appl. Microbiol.">
        <title>Microvirga tunisiensis sp. nov., a root nodule symbiotic bacterium isolated from Lupinus micranthus and L. luteus grown in Northern Tunisia.</title>
        <authorList>
            <person name="Msaddak A."/>
            <person name="Rejili M."/>
            <person name="Duran D."/>
            <person name="Mars M."/>
            <person name="Palacios J.M."/>
            <person name="Ruiz-Argueso T."/>
            <person name="Rey L."/>
            <person name="Imperial J."/>
        </authorList>
    </citation>
    <scope>NUCLEOTIDE SEQUENCE [LARGE SCALE GENOMIC DNA]</scope>
    <source>
        <strain evidence="2 3">Lmie10</strain>
    </source>
</reference>
<evidence type="ECO:0000313" key="2">
    <source>
        <dbReference type="EMBL" id="MPR26423.1"/>
    </source>
</evidence>
<evidence type="ECO:0000313" key="3">
    <source>
        <dbReference type="Proteomes" id="UP000403266"/>
    </source>
</evidence>
<gene>
    <name evidence="2" type="ORF">FS320_14620</name>
</gene>
<dbReference type="OrthoDB" id="7331788at2"/>
<dbReference type="InterPro" id="IPR023696">
    <property type="entry name" value="Ureohydrolase_dom_sf"/>
</dbReference>
<comment type="similarity">
    <text evidence="1">Belongs to the arginase family.</text>
</comment>
<dbReference type="EMBL" id="VOSK01000049">
    <property type="protein sequence ID" value="MPR26423.1"/>
    <property type="molecule type" value="Genomic_DNA"/>
</dbReference>
<dbReference type="Proteomes" id="UP000403266">
    <property type="component" value="Unassembled WGS sequence"/>
</dbReference>
<dbReference type="AlphaFoldDB" id="A0A5N7MHQ6"/>
<evidence type="ECO:0008006" key="4">
    <source>
        <dbReference type="Google" id="ProtNLM"/>
    </source>
</evidence>
<comment type="caution">
    <text evidence="2">The sequence shown here is derived from an EMBL/GenBank/DDBJ whole genome shotgun (WGS) entry which is preliminary data.</text>
</comment>
<dbReference type="Pfam" id="PF00491">
    <property type="entry name" value="Arginase"/>
    <property type="match status" value="1"/>
</dbReference>
<dbReference type="GO" id="GO:0046872">
    <property type="term" value="F:metal ion binding"/>
    <property type="evidence" value="ECO:0007669"/>
    <property type="project" value="InterPro"/>
</dbReference>
<dbReference type="Gene3D" id="3.40.800.10">
    <property type="entry name" value="Ureohydrolase domain"/>
    <property type="match status" value="1"/>
</dbReference>
<organism evidence="2 3">
    <name type="scientific">Microvirga tunisiensis</name>
    <dbReference type="NCBI Taxonomy" id="2108360"/>
    <lineage>
        <taxon>Bacteria</taxon>
        <taxon>Pseudomonadati</taxon>
        <taxon>Pseudomonadota</taxon>
        <taxon>Alphaproteobacteria</taxon>
        <taxon>Hyphomicrobiales</taxon>
        <taxon>Methylobacteriaceae</taxon>
        <taxon>Microvirga</taxon>
    </lineage>
</organism>
<dbReference type="InterPro" id="IPR006035">
    <property type="entry name" value="Ureohydrolase"/>
</dbReference>
<dbReference type="SUPFAM" id="SSF52768">
    <property type="entry name" value="Arginase/deacetylase"/>
    <property type="match status" value="1"/>
</dbReference>
<dbReference type="PROSITE" id="PS51409">
    <property type="entry name" value="ARGINASE_2"/>
    <property type="match status" value="1"/>
</dbReference>
<name>A0A5N7MHQ6_9HYPH</name>
<dbReference type="GO" id="GO:0016813">
    <property type="term" value="F:hydrolase activity, acting on carbon-nitrogen (but not peptide) bonds, in linear amidines"/>
    <property type="evidence" value="ECO:0007669"/>
    <property type="project" value="UniProtKB-ARBA"/>
</dbReference>
<sequence>MDLALATGRGEALLVEWPMTAAPLVADEQVVQIGEREGRNADFSWTDINDTAITRLNVFTARDLGPTEVIARTLAVLGKLPAWPFWIHLDVDVLDQAVMPAVDSPGSPGIDETDLIDLLRTLMQQKLRAGMTVTIYDPDLDPQGKCAARIVTLLRKVFEP</sequence>
<evidence type="ECO:0000256" key="1">
    <source>
        <dbReference type="PROSITE-ProRule" id="PRU00742"/>
    </source>
</evidence>
<accession>A0A5N7MHQ6</accession>
<protein>
    <recommendedName>
        <fullName evidence="4">Arginase family protein</fullName>
    </recommendedName>
</protein>
<keyword evidence="3" id="KW-1185">Reference proteome</keyword>
<proteinExistence type="inferred from homology"/>